<sequence>MAIKDKKDVSVLVEAQVPEFITQEHPKFKYFIEKYYEFMESQQVYFTGFTFNEDRLVLDSTDGSENAGDKILYEDEAGLQLESDRDTLGNANLQFLIGETLTGGTSTATAVVTGTKGNTLAFIKPTNEATFQIDETITGGTSRATASLANGISANVFPEGSIESFRSRGAIAATRDLENMQDIDKTNEGLIDDAWKKEFYTNIPTATKTDRRQLLKNMKEVYQSKGNESSFTWLFRSLYAKEDVEFYYPKTDMSKMSHGKWTLDKSVKILTSTANNINLFTGQNITGLSSNATATVETAISSFAGSLQVTELTLSSVVAGLDADGTLGTFRIGEAV</sequence>
<proteinExistence type="predicted"/>
<reference evidence="1" key="1">
    <citation type="submission" date="2018-05" db="EMBL/GenBank/DDBJ databases">
        <authorList>
            <person name="Lanie J.A."/>
            <person name="Ng W.-L."/>
            <person name="Kazmierczak K.M."/>
            <person name="Andrzejewski T.M."/>
            <person name="Davidsen T.M."/>
            <person name="Wayne K.J."/>
            <person name="Tettelin H."/>
            <person name="Glass J.I."/>
            <person name="Rusch D."/>
            <person name="Podicherti R."/>
            <person name="Tsui H.-C.T."/>
            <person name="Winkler M.E."/>
        </authorList>
    </citation>
    <scope>NUCLEOTIDE SEQUENCE</scope>
</reference>
<dbReference type="AlphaFoldDB" id="A0A382JY06"/>
<name>A0A382JY06_9ZZZZ</name>
<evidence type="ECO:0000313" key="1">
    <source>
        <dbReference type="EMBL" id="SVC16545.1"/>
    </source>
</evidence>
<organism evidence="1">
    <name type="scientific">marine metagenome</name>
    <dbReference type="NCBI Taxonomy" id="408172"/>
    <lineage>
        <taxon>unclassified sequences</taxon>
        <taxon>metagenomes</taxon>
        <taxon>ecological metagenomes</taxon>
    </lineage>
</organism>
<feature type="non-terminal residue" evidence="1">
    <location>
        <position position="336"/>
    </location>
</feature>
<gene>
    <name evidence="1" type="ORF">METZ01_LOCUS269399</name>
</gene>
<dbReference type="EMBL" id="UINC01076923">
    <property type="protein sequence ID" value="SVC16545.1"/>
    <property type="molecule type" value="Genomic_DNA"/>
</dbReference>
<protein>
    <submittedName>
        <fullName evidence="1">Uncharacterized protein</fullName>
    </submittedName>
</protein>
<accession>A0A382JY06</accession>